<dbReference type="Pfam" id="PF01368">
    <property type="entry name" value="DHH"/>
    <property type="match status" value="1"/>
</dbReference>
<feature type="domain" description="DDH" evidence="1">
    <location>
        <begin position="16"/>
        <end position="154"/>
    </location>
</feature>
<accession>A0A0A2URB4</accession>
<dbReference type="AlphaFoldDB" id="A0A0A2URB4"/>
<evidence type="ECO:0000313" key="3">
    <source>
        <dbReference type="EMBL" id="KGP90822.1"/>
    </source>
</evidence>
<dbReference type="InterPro" id="IPR001667">
    <property type="entry name" value="DDH_dom"/>
</dbReference>
<dbReference type="InterPro" id="IPR051319">
    <property type="entry name" value="Oligoribo/pAp-PDE_c-di-AMP_PDE"/>
</dbReference>
<dbReference type="OrthoDB" id="9803668at2"/>
<dbReference type="Gene3D" id="3.10.310.30">
    <property type="match status" value="1"/>
</dbReference>
<dbReference type="STRING" id="1385513.N780_02210"/>
<dbReference type="InterPro" id="IPR038763">
    <property type="entry name" value="DHH_sf"/>
</dbReference>
<keyword evidence="4" id="KW-1185">Reference proteome</keyword>
<evidence type="ECO:0000259" key="2">
    <source>
        <dbReference type="Pfam" id="PF02272"/>
    </source>
</evidence>
<proteinExistence type="predicted"/>
<name>A0A0A2URB4_9BACI</name>
<dbReference type="eggNOG" id="COG0618">
    <property type="taxonomic scope" value="Bacteria"/>
</dbReference>
<dbReference type="PANTHER" id="PTHR47618:SF1">
    <property type="entry name" value="BIFUNCTIONAL OLIGORIBONUCLEASE AND PAP PHOSPHATASE NRNA"/>
    <property type="match status" value="1"/>
</dbReference>
<evidence type="ECO:0000259" key="1">
    <source>
        <dbReference type="Pfam" id="PF01368"/>
    </source>
</evidence>
<dbReference type="SUPFAM" id="SSF64182">
    <property type="entry name" value="DHH phosphoesterases"/>
    <property type="match status" value="1"/>
</dbReference>
<sequence length="317" mass="35241">MSKAEVFQLIQQYQTIIIHRHVRPDPDALGSQGGLAEIIRATFPEKDVYLVGGDDPSLTFLTEMDSIEDGMFENALVIVCDTANQARVDDQRYAKGDKIIKIDHHPNVDPYGDVRLVDTEASSTSELIYEFYTTFKEDGLKMTDEAARLIYAGIVGDTGRFLFPSATGKTFSYAAELVMYNFNRPALYDQLYTTEHEIARLKGYILQNFTVAETGLSTVKITKDILDEYNVTPRQTSALVGTLGDIDGVLAWAIFVEEEDQIRVRLRSKGPVVNEIAAKYNGGGHPMASGASVKTWADTDKVAADLNEVCIQYKKDQ</sequence>
<reference evidence="3 4" key="1">
    <citation type="submission" date="2013-08" db="EMBL/GenBank/DDBJ databases">
        <title>Genome of Pontibacillus chungwhensis.</title>
        <authorList>
            <person name="Wang Q."/>
            <person name="Wang G."/>
        </authorList>
    </citation>
    <scope>NUCLEOTIDE SEQUENCE [LARGE SCALE GENOMIC DNA]</scope>
    <source>
        <strain evidence="3 4">BH030062</strain>
    </source>
</reference>
<dbReference type="RefSeq" id="WP_036784401.1">
    <property type="nucleotide sequence ID" value="NZ_AVBG01000009.1"/>
</dbReference>
<dbReference type="InterPro" id="IPR003156">
    <property type="entry name" value="DHHA1_dom"/>
</dbReference>
<dbReference type="PANTHER" id="PTHR47618">
    <property type="entry name" value="BIFUNCTIONAL OLIGORIBONUCLEASE AND PAP PHOSPHATASE NRNA"/>
    <property type="match status" value="1"/>
</dbReference>
<gene>
    <name evidence="3" type="ORF">N780_02210</name>
</gene>
<feature type="domain" description="DHHA1" evidence="2">
    <location>
        <begin position="228"/>
        <end position="310"/>
    </location>
</feature>
<evidence type="ECO:0000313" key="4">
    <source>
        <dbReference type="Proteomes" id="UP000030153"/>
    </source>
</evidence>
<dbReference type="EMBL" id="AVBG01000009">
    <property type="protein sequence ID" value="KGP90822.1"/>
    <property type="molecule type" value="Genomic_DNA"/>
</dbReference>
<dbReference type="Gene3D" id="3.90.1640.10">
    <property type="entry name" value="inorganic pyrophosphatase (n-terminal core)"/>
    <property type="match status" value="1"/>
</dbReference>
<protein>
    <submittedName>
        <fullName evidence="3">Oligoribonuclease</fullName>
    </submittedName>
</protein>
<dbReference type="Pfam" id="PF02272">
    <property type="entry name" value="DHHA1"/>
    <property type="match status" value="1"/>
</dbReference>
<dbReference type="Proteomes" id="UP000030153">
    <property type="component" value="Unassembled WGS sequence"/>
</dbReference>
<dbReference type="GO" id="GO:0003676">
    <property type="term" value="F:nucleic acid binding"/>
    <property type="evidence" value="ECO:0007669"/>
    <property type="project" value="InterPro"/>
</dbReference>
<comment type="caution">
    <text evidence="3">The sequence shown here is derived from an EMBL/GenBank/DDBJ whole genome shotgun (WGS) entry which is preliminary data.</text>
</comment>
<organism evidence="3 4">
    <name type="scientific">Pontibacillus chungwhensis BH030062</name>
    <dbReference type="NCBI Taxonomy" id="1385513"/>
    <lineage>
        <taxon>Bacteria</taxon>
        <taxon>Bacillati</taxon>
        <taxon>Bacillota</taxon>
        <taxon>Bacilli</taxon>
        <taxon>Bacillales</taxon>
        <taxon>Bacillaceae</taxon>
        <taxon>Pontibacillus</taxon>
    </lineage>
</organism>